<dbReference type="PANTHER" id="PTHR30154">
    <property type="entry name" value="LEUCINE-RESPONSIVE REGULATORY PROTEIN"/>
    <property type="match status" value="1"/>
</dbReference>
<dbReference type="SUPFAM" id="SSF54909">
    <property type="entry name" value="Dimeric alpha+beta barrel"/>
    <property type="match status" value="1"/>
</dbReference>
<dbReference type="InterPro" id="IPR036390">
    <property type="entry name" value="WH_DNA-bd_sf"/>
</dbReference>
<keyword evidence="3" id="KW-0804">Transcription</keyword>
<dbReference type="InterPro" id="IPR000485">
    <property type="entry name" value="AsnC-type_HTH_dom"/>
</dbReference>
<proteinExistence type="predicted"/>
<dbReference type="PRINTS" id="PR00033">
    <property type="entry name" value="HTHASNC"/>
</dbReference>
<dbReference type="GO" id="GO:0005829">
    <property type="term" value="C:cytosol"/>
    <property type="evidence" value="ECO:0007669"/>
    <property type="project" value="TreeGrafter"/>
</dbReference>
<keyword evidence="2" id="KW-0238">DNA-binding</keyword>
<dbReference type="InterPro" id="IPR011008">
    <property type="entry name" value="Dimeric_a/b-barrel"/>
</dbReference>
<dbReference type="InterPro" id="IPR036388">
    <property type="entry name" value="WH-like_DNA-bd_sf"/>
</dbReference>
<evidence type="ECO:0000313" key="5">
    <source>
        <dbReference type="EMBL" id="VDR24925.1"/>
    </source>
</evidence>
<dbReference type="Gene3D" id="3.30.70.920">
    <property type="match status" value="1"/>
</dbReference>
<dbReference type="PROSITE" id="PS50956">
    <property type="entry name" value="HTH_ASNC_2"/>
    <property type="match status" value="1"/>
</dbReference>
<keyword evidence="1" id="KW-0805">Transcription regulation</keyword>
<dbReference type="InterPro" id="IPR019887">
    <property type="entry name" value="Tscrpt_reg_AsnC/Lrp_C"/>
</dbReference>
<evidence type="ECO:0000313" key="6">
    <source>
        <dbReference type="Proteomes" id="UP000274346"/>
    </source>
</evidence>
<gene>
    <name evidence="5" type="primary">lrp_1</name>
    <name evidence="5" type="ORF">NCTC13098_01224</name>
</gene>
<protein>
    <submittedName>
        <fullName evidence="5">Leucine-responsive regulatory protein</fullName>
    </submittedName>
</protein>
<accession>A0A3N2DIL8</accession>
<organism evidence="5 6">
    <name type="scientific">Raoultella terrigena</name>
    <name type="common">Klebsiella terrigena</name>
    <dbReference type="NCBI Taxonomy" id="577"/>
    <lineage>
        <taxon>Bacteria</taxon>
        <taxon>Pseudomonadati</taxon>
        <taxon>Pseudomonadota</taxon>
        <taxon>Gammaproteobacteria</taxon>
        <taxon>Enterobacterales</taxon>
        <taxon>Enterobacteriaceae</taxon>
        <taxon>Klebsiella/Raoultella group</taxon>
        <taxon>Raoultella</taxon>
    </lineage>
</organism>
<dbReference type="PROSITE" id="PS00519">
    <property type="entry name" value="HTH_ASNC_1"/>
    <property type="match status" value="1"/>
</dbReference>
<sequence>MLCLKLPLKVKIFQMDSIDRKILAELQADGRLSITELAERVNLSLSPCHRRLRALEQDGTIAGYRASLDPVKMGFNFMAIVFATLKEGDKRAVSAFEEAVEEIPQIVLAQRLFGDPDYLMHVVTRDLPAFQKLYDDKLSAMPGVQHLRSTLVMKTVVQDRPFPLESLNPSR</sequence>
<dbReference type="PANTHER" id="PTHR30154:SF34">
    <property type="entry name" value="TRANSCRIPTIONAL REGULATOR AZLB"/>
    <property type="match status" value="1"/>
</dbReference>
<dbReference type="Pfam" id="PF01037">
    <property type="entry name" value="AsnC_trans_reg"/>
    <property type="match status" value="1"/>
</dbReference>
<dbReference type="AlphaFoldDB" id="A0A3N2DIL8"/>
<evidence type="ECO:0000259" key="4">
    <source>
        <dbReference type="PROSITE" id="PS50956"/>
    </source>
</evidence>
<dbReference type="GO" id="GO:0043565">
    <property type="term" value="F:sequence-specific DNA binding"/>
    <property type="evidence" value="ECO:0007669"/>
    <property type="project" value="InterPro"/>
</dbReference>
<dbReference type="GO" id="GO:0006355">
    <property type="term" value="P:regulation of DNA-templated transcription"/>
    <property type="evidence" value="ECO:0007669"/>
    <property type="project" value="UniProtKB-ARBA"/>
</dbReference>
<evidence type="ECO:0000256" key="2">
    <source>
        <dbReference type="ARBA" id="ARBA00023125"/>
    </source>
</evidence>
<dbReference type="InterPro" id="IPR019885">
    <property type="entry name" value="Tscrpt_reg_HTH_AsnC-type_CS"/>
</dbReference>
<dbReference type="CDD" id="cd00090">
    <property type="entry name" value="HTH_ARSR"/>
    <property type="match status" value="1"/>
</dbReference>
<dbReference type="SUPFAM" id="SSF46785">
    <property type="entry name" value="Winged helix' DNA-binding domain"/>
    <property type="match status" value="1"/>
</dbReference>
<dbReference type="InterPro" id="IPR011991">
    <property type="entry name" value="ArsR-like_HTH"/>
</dbReference>
<evidence type="ECO:0000256" key="1">
    <source>
        <dbReference type="ARBA" id="ARBA00023015"/>
    </source>
</evidence>
<reference evidence="5 6" key="1">
    <citation type="submission" date="2018-12" db="EMBL/GenBank/DDBJ databases">
        <authorList>
            <consortium name="Pathogen Informatics"/>
        </authorList>
    </citation>
    <scope>NUCLEOTIDE SEQUENCE [LARGE SCALE GENOMIC DNA]</scope>
    <source>
        <strain evidence="5 6">NCTC13098</strain>
    </source>
</reference>
<name>A0A3N2DIL8_RAOTE</name>
<dbReference type="KEGG" id="rtg:NCTC13098_01224"/>
<dbReference type="EMBL" id="LR131271">
    <property type="protein sequence ID" value="VDR24925.1"/>
    <property type="molecule type" value="Genomic_DNA"/>
</dbReference>
<dbReference type="GO" id="GO:0043200">
    <property type="term" value="P:response to amino acid"/>
    <property type="evidence" value="ECO:0007669"/>
    <property type="project" value="TreeGrafter"/>
</dbReference>
<evidence type="ECO:0000256" key="3">
    <source>
        <dbReference type="ARBA" id="ARBA00023163"/>
    </source>
</evidence>
<dbReference type="Gene3D" id="1.10.10.10">
    <property type="entry name" value="Winged helix-like DNA-binding domain superfamily/Winged helix DNA-binding domain"/>
    <property type="match status" value="1"/>
</dbReference>
<dbReference type="Proteomes" id="UP000274346">
    <property type="component" value="Chromosome"/>
</dbReference>
<dbReference type="FunFam" id="1.10.10.10:FF:000186">
    <property type="entry name" value="AsnC family transcriptional regulator"/>
    <property type="match status" value="1"/>
</dbReference>
<feature type="domain" description="HTH asnC-type" evidence="4">
    <location>
        <begin position="15"/>
        <end position="76"/>
    </location>
</feature>
<dbReference type="Pfam" id="PF13412">
    <property type="entry name" value="HTH_24"/>
    <property type="match status" value="1"/>
</dbReference>
<dbReference type="SMART" id="SM00344">
    <property type="entry name" value="HTH_ASNC"/>
    <property type="match status" value="1"/>
</dbReference>
<dbReference type="InterPro" id="IPR019888">
    <property type="entry name" value="Tscrpt_reg_AsnC-like"/>
</dbReference>